<dbReference type="GeneID" id="41994406"/>
<comment type="caution">
    <text evidence="1">The sequence shown here is derived from an EMBL/GenBank/DDBJ whole genome shotgun (WGS) entry which is preliminary data.</text>
</comment>
<reference evidence="1 2" key="1">
    <citation type="submission" date="2018-06" db="EMBL/GenBank/DDBJ databases">
        <title>Fusarium incarnatum-equiseti species complex species 28.</title>
        <authorList>
            <person name="Gardiner D.M."/>
        </authorList>
    </citation>
    <scope>NUCLEOTIDE SEQUENCE [LARGE SCALE GENOMIC DNA]</scope>
    <source>
        <strain evidence="1 2">FIESC_28</strain>
    </source>
</reference>
<dbReference type="AlphaFoldDB" id="A0A366RY71"/>
<accession>A0A366RY71</accession>
<evidence type="ECO:0000313" key="1">
    <source>
        <dbReference type="EMBL" id="RBR21426.1"/>
    </source>
</evidence>
<organism evidence="1 2">
    <name type="scientific">Fusarium coffeatum</name>
    <dbReference type="NCBI Taxonomy" id="231269"/>
    <lineage>
        <taxon>Eukaryota</taxon>
        <taxon>Fungi</taxon>
        <taxon>Dikarya</taxon>
        <taxon>Ascomycota</taxon>
        <taxon>Pezizomycotina</taxon>
        <taxon>Sordariomycetes</taxon>
        <taxon>Hypocreomycetidae</taxon>
        <taxon>Hypocreales</taxon>
        <taxon>Nectriaceae</taxon>
        <taxon>Fusarium</taxon>
        <taxon>Fusarium incarnatum-equiseti species complex</taxon>
    </lineage>
</organism>
<dbReference type="RefSeq" id="XP_031016875.1">
    <property type="nucleotide sequence ID" value="XM_031159110.1"/>
</dbReference>
<name>A0A366RY71_9HYPO</name>
<protein>
    <submittedName>
        <fullName evidence="1">Uncharacterized protein</fullName>
    </submittedName>
</protein>
<gene>
    <name evidence="1" type="ORF">FIESC28_04963</name>
</gene>
<proteinExistence type="predicted"/>
<keyword evidence="2" id="KW-1185">Reference proteome</keyword>
<dbReference type="EMBL" id="QKXC01000101">
    <property type="protein sequence ID" value="RBR21426.1"/>
    <property type="molecule type" value="Genomic_DNA"/>
</dbReference>
<dbReference type="OrthoDB" id="5071341at2759"/>
<evidence type="ECO:0000313" key="2">
    <source>
        <dbReference type="Proteomes" id="UP000253153"/>
    </source>
</evidence>
<sequence>MAQSSVDHESVLASSSEPEYITQTFRITRQEALDKAGDLVHTLMCIDVEQSALRSRMKDWADVHTFHVLPRGMKSRVIRHFKAMLDEDMTETSWEERVPGPKKEILRSDLAKPWLDKLKDVISYLPDSAKQQLLEGELIILALTNILELHDVLQQQQIQHETKQADLVEANFAKFQDVADQVNRLEKAVSRRPSGYRGWSSHSVSDIRVQKLKAVYAKLQQDNIAIPQELDQLASCICPPDKLTEILNRE</sequence>
<dbReference type="Proteomes" id="UP000253153">
    <property type="component" value="Unassembled WGS sequence"/>
</dbReference>